<dbReference type="HOGENOM" id="CLU_051991_0_0_11"/>
<dbReference type="eggNOG" id="ENOG50327N2">
    <property type="taxonomic scope" value="Bacteria"/>
</dbReference>
<feature type="transmembrane region" description="Helical" evidence="2">
    <location>
        <begin position="329"/>
        <end position="360"/>
    </location>
</feature>
<evidence type="ECO:0000313" key="3">
    <source>
        <dbReference type="EMBL" id="AGG67056.1"/>
    </source>
</evidence>
<gene>
    <name evidence="3" type="ORF">H924_08070</name>
</gene>
<dbReference type="EMBL" id="CP004354">
    <property type="protein sequence ID" value="AGG67056.1"/>
    <property type="molecule type" value="Genomic_DNA"/>
</dbReference>
<feature type="transmembrane region" description="Helical" evidence="2">
    <location>
        <begin position="239"/>
        <end position="260"/>
    </location>
</feature>
<dbReference type="PATRIC" id="fig|1121353.3.peg.1645"/>
<keyword evidence="2" id="KW-0812">Transmembrane</keyword>
<evidence type="ECO:0008006" key="5">
    <source>
        <dbReference type="Google" id="ProtNLM"/>
    </source>
</evidence>
<evidence type="ECO:0000313" key="4">
    <source>
        <dbReference type="Proteomes" id="UP000011760"/>
    </source>
</evidence>
<feature type="transmembrane region" description="Helical" evidence="2">
    <location>
        <begin position="280"/>
        <end position="300"/>
    </location>
</feature>
<feature type="transmembrane region" description="Helical" evidence="2">
    <location>
        <begin position="152"/>
        <end position="178"/>
    </location>
</feature>
<dbReference type="KEGG" id="ccn:H924_08070"/>
<evidence type="ECO:0000256" key="1">
    <source>
        <dbReference type="SAM" id="MobiDB-lite"/>
    </source>
</evidence>
<accession>M1TS31</accession>
<sequence>MSEDNNSARNGHDDSEDRFDEDGFQHFGQNEWSAGSRPKYEPTSHPEDAPGGFRPYEGPVDGQAGSQGQSQWKNQDPYQGYSQGSAPNYGTSPYPQGSQGPQGNGAAGYQSFGGAAGFEGAGQGPLEKGSGRVDLTRAVKFGFRTVFSNPTIWLLGTIALGLFFILLSGIAGFIAYSLDPTGAAANNLFSTPNIVTNVIMFVVSAAVTIAVLAGALVSVDGRKTVLGDFFKPKNVAQTVTLIFVLGVFSLVVGGLTSNVMAEAIKVDETLSTIDVNNSSLGLVLFGLLAMVLISPLYSFWTFYTADGTHSAASAVSHGLKDAARNYPKLLLFQVLGGFVMIVIGVLTIFLGLIVLAPAYFLTSAHLYRQMSGGVIPAAPRN</sequence>
<reference evidence="3 4" key="1">
    <citation type="submission" date="2013-02" db="EMBL/GenBank/DDBJ databases">
        <title>The complete genome sequence of Corynebacterium callunae DSM 20147.</title>
        <authorList>
            <person name="Ruckert C."/>
            <person name="Albersmeier A."/>
            <person name="Kalinowski J."/>
        </authorList>
    </citation>
    <scope>NUCLEOTIDE SEQUENCE [LARGE SCALE GENOMIC DNA]</scope>
    <source>
        <strain evidence="3 4">DSM 20147</strain>
    </source>
</reference>
<organism evidence="3 4">
    <name type="scientific">Corynebacterium callunae DSM 20147</name>
    <dbReference type="NCBI Taxonomy" id="1121353"/>
    <lineage>
        <taxon>Bacteria</taxon>
        <taxon>Bacillati</taxon>
        <taxon>Actinomycetota</taxon>
        <taxon>Actinomycetes</taxon>
        <taxon>Mycobacteriales</taxon>
        <taxon>Corynebacteriaceae</taxon>
        <taxon>Corynebacterium</taxon>
    </lineage>
</organism>
<evidence type="ECO:0000256" key="2">
    <source>
        <dbReference type="SAM" id="Phobius"/>
    </source>
</evidence>
<dbReference type="AlphaFoldDB" id="M1TS31"/>
<dbReference type="OrthoDB" id="4403880at2"/>
<feature type="region of interest" description="Disordered" evidence="1">
    <location>
        <begin position="1"/>
        <end position="109"/>
    </location>
</feature>
<keyword evidence="4" id="KW-1185">Reference proteome</keyword>
<name>M1TS31_9CORY</name>
<feature type="compositionally biased region" description="Polar residues" evidence="1">
    <location>
        <begin position="64"/>
        <end position="99"/>
    </location>
</feature>
<feature type="transmembrane region" description="Helical" evidence="2">
    <location>
        <begin position="198"/>
        <end position="219"/>
    </location>
</feature>
<keyword evidence="2" id="KW-0472">Membrane</keyword>
<protein>
    <recommendedName>
        <fullName evidence="5">Integral membrane protein</fullName>
    </recommendedName>
</protein>
<keyword evidence="2" id="KW-1133">Transmembrane helix</keyword>
<dbReference type="RefSeq" id="WP_015651487.1">
    <property type="nucleotide sequence ID" value="NC_020506.1"/>
</dbReference>
<feature type="compositionally biased region" description="Basic and acidic residues" evidence="1">
    <location>
        <begin position="38"/>
        <end position="48"/>
    </location>
</feature>
<proteinExistence type="predicted"/>
<dbReference type="Proteomes" id="UP000011760">
    <property type="component" value="Chromosome"/>
</dbReference>